<comment type="caution">
    <text evidence="7">The sequence shown here is derived from an EMBL/GenBank/DDBJ whole genome shotgun (WGS) entry which is preliminary data.</text>
</comment>
<name>A0ABR3T258_9PEZI</name>
<accession>A0ABR3T258</accession>
<evidence type="ECO:0000313" key="8">
    <source>
        <dbReference type="Proteomes" id="UP001521116"/>
    </source>
</evidence>
<evidence type="ECO:0000256" key="4">
    <source>
        <dbReference type="RuleBase" id="RU367086"/>
    </source>
</evidence>
<dbReference type="InterPro" id="IPR039770">
    <property type="entry name" value="Rpf2"/>
</dbReference>
<sequence length="336" mass="38552">MSIPLRQIKPKSARTKRALEKREAQVHENPKTTLFLRGTSCSQVAQLALADLKALKEPFAIKFNKKNDIHPFENADSLEFFSEKNDASLMVFGHHSKKRPHSLTFLRFFQWKVLDMLELHIDPESFRQLNQFKNKKAAVGLRPMLSFSGTPFESPVPNAYTQAKSYFSDFFRGQEAQSVDVEGLQYMINFSAEEEVDGQPKPAIHMRVYLIKTKKSGQKLPRVEIEEMGPRMDFRVGRVQAADENVMKQALKQPKQLQPKTKKNIETDIMGDKVGRVHVGKQDLGQLQTRKMKGLKRSRGDLEEQAEEDGTMVDDDEISVDEMDEDMEPSPKRERV</sequence>
<dbReference type="PANTHER" id="PTHR12728:SF0">
    <property type="entry name" value="RIBOSOME PRODUCTION FACTOR 2 HOMOLOG"/>
    <property type="match status" value="1"/>
</dbReference>
<dbReference type="Pfam" id="PF04427">
    <property type="entry name" value="Brix"/>
    <property type="match status" value="1"/>
</dbReference>
<feature type="domain" description="Brix" evidence="6">
    <location>
        <begin position="31"/>
        <end position="245"/>
    </location>
</feature>
<dbReference type="EMBL" id="JAJVDC020000020">
    <property type="protein sequence ID" value="KAL1633638.1"/>
    <property type="molecule type" value="Genomic_DNA"/>
</dbReference>
<evidence type="ECO:0000259" key="6">
    <source>
        <dbReference type="PROSITE" id="PS50833"/>
    </source>
</evidence>
<feature type="compositionally biased region" description="Acidic residues" evidence="5">
    <location>
        <begin position="303"/>
        <end position="328"/>
    </location>
</feature>
<evidence type="ECO:0000256" key="1">
    <source>
        <dbReference type="ARBA" id="ARBA00004604"/>
    </source>
</evidence>
<proteinExistence type="inferred from homology"/>
<evidence type="ECO:0000256" key="3">
    <source>
        <dbReference type="ARBA" id="ARBA00023242"/>
    </source>
</evidence>
<dbReference type="PROSITE" id="PS50833">
    <property type="entry name" value="BRIX"/>
    <property type="match status" value="1"/>
</dbReference>
<dbReference type="PANTHER" id="PTHR12728">
    <property type="entry name" value="BRIX DOMAIN CONTAINING PROTEIN"/>
    <property type="match status" value="1"/>
</dbReference>
<comment type="subcellular location">
    <subcellularLocation>
        <location evidence="1 4">Nucleus</location>
        <location evidence="1 4">Nucleolus</location>
    </subcellularLocation>
</comment>
<evidence type="ECO:0000256" key="2">
    <source>
        <dbReference type="ARBA" id="ARBA00010782"/>
    </source>
</evidence>
<dbReference type="InterPro" id="IPR007109">
    <property type="entry name" value="Brix"/>
</dbReference>
<protein>
    <recommendedName>
        <fullName evidence="4">Ribosome production factor 2 homolog</fullName>
    </recommendedName>
    <alternativeName>
        <fullName evidence="4">Ribosome biogenesis protein RPF2 homolog</fullName>
    </alternativeName>
</protein>
<evidence type="ECO:0000256" key="5">
    <source>
        <dbReference type="SAM" id="MobiDB-lite"/>
    </source>
</evidence>
<reference evidence="7 8" key="1">
    <citation type="submission" date="2024-02" db="EMBL/GenBank/DDBJ databases">
        <title>De novo assembly and annotation of 12 fungi associated with fruit tree decline syndrome in Ontario, Canada.</title>
        <authorList>
            <person name="Sulman M."/>
            <person name="Ellouze W."/>
            <person name="Ilyukhin E."/>
        </authorList>
    </citation>
    <scope>NUCLEOTIDE SEQUENCE [LARGE SCALE GENOMIC DNA]</scope>
    <source>
        <strain evidence="7 8">M1-105</strain>
    </source>
</reference>
<feature type="region of interest" description="Disordered" evidence="5">
    <location>
        <begin position="283"/>
        <end position="336"/>
    </location>
</feature>
<keyword evidence="8" id="KW-1185">Reference proteome</keyword>
<dbReference type="SMART" id="SM00879">
    <property type="entry name" value="Brix"/>
    <property type="match status" value="1"/>
</dbReference>
<keyword evidence="3 4" id="KW-0539">Nucleus</keyword>
<organism evidence="7 8">
    <name type="scientific">Neofusicoccum ribis</name>
    <dbReference type="NCBI Taxonomy" id="45134"/>
    <lineage>
        <taxon>Eukaryota</taxon>
        <taxon>Fungi</taxon>
        <taxon>Dikarya</taxon>
        <taxon>Ascomycota</taxon>
        <taxon>Pezizomycotina</taxon>
        <taxon>Dothideomycetes</taxon>
        <taxon>Dothideomycetes incertae sedis</taxon>
        <taxon>Botryosphaeriales</taxon>
        <taxon>Botryosphaeriaceae</taxon>
        <taxon>Neofusicoccum</taxon>
    </lineage>
</organism>
<evidence type="ECO:0000313" key="7">
    <source>
        <dbReference type="EMBL" id="KAL1633638.1"/>
    </source>
</evidence>
<gene>
    <name evidence="7" type="primary">RPF2</name>
    <name evidence="7" type="ORF">SLS56_002786</name>
</gene>
<feature type="region of interest" description="Disordered" evidence="5">
    <location>
        <begin position="1"/>
        <end position="25"/>
    </location>
</feature>
<comment type="similarity">
    <text evidence="2 4">Belongs to the RPF2 family.</text>
</comment>
<dbReference type="Proteomes" id="UP001521116">
    <property type="component" value="Unassembled WGS sequence"/>
</dbReference>